<dbReference type="NCBIfam" id="TIGR02846">
    <property type="entry name" value="spore_sigmaK"/>
    <property type="match status" value="1"/>
</dbReference>
<dbReference type="Gene3D" id="1.10.10.10">
    <property type="entry name" value="Winged helix-like DNA-binding domain superfamily/Winged helix DNA-binding domain"/>
    <property type="match status" value="1"/>
</dbReference>
<dbReference type="InterPro" id="IPR007630">
    <property type="entry name" value="RNA_pol_sigma70_r4"/>
</dbReference>
<comment type="caution">
    <text evidence="9">The sequence shown here is derived from an EMBL/GenBank/DDBJ whole genome shotgun (WGS) entry which is preliminary data.</text>
</comment>
<dbReference type="PRINTS" id="PR00046">
    <property type="entry name" value="SIGMA70FCT"/>
</dbReference>
<dbReference type="RefSeq" id="WP_177720066.1">
    <property type="nucleotide sequence ID" value="NZ_JACRSQ010000001.1"/>
</dbReference>
<dbReference type="Proteomes" id="UP000657006">
    <property type="component" value="Unassembled WGS sequence"/>
</dbReference>
<dbReference type="AlphaFoldDB" id="A0A926DQM3"/>
<dbReference type="GO" id="GO:0003677">
    <property type="term" value="F:DNA binding"/>
    <property type="evidence" value="ECO:0007669"/>
    <property type="project" value="UniProtKB-KW"/>
</dbReference>
<keyword evidence="5 7" id="KW-0238">DNA-binding</keyword>
<dbReference type="CDD" id="cd06171">
    <property type="entry name" value="Sigma70_r4"/>
    <property type="match status" value="1"/>
</dbReference>
<evidence type="ECO:0000313" key="9">
    <source>
        <dbReference type="EMBL" id="MBC8542034.1"/>
    </source>
</evidence>
<feature type="domain" description="HTH cro/C1-type" evidence="8">
    <location>
        <begin position="194"/>
        <end position="215"/>
    </location>
</feature>
<dbReference type="PROSITE" id="PS00715">
    <property type="entry name" value="SIGMA70_1"/>
    <property type="match status" value="1"/>
</dbReference>
<dbReference type="Pfam" id="PF04545">
    <property type="entry name" value="Sigma70_r4"/>
    <property type="match status" value="1"/>
</dbReference>
<keyword evidence="4 7" id="KW-0731">Sigma factor</keyword>
<dbReference type="InterPro" id="IPR013324">
    <property type="entry name" value="RNA_pol_sigma_r3/r4-like"/>
</dbReference>
<keyword evidence="3 7" id="KW-0805">Transcription regulation</keyword>
<evidence type="ECO:0000256" key="3">
    <source>
        <dbReference type="ARBA" id="ARBA00023015"/>
    </source>
</evidence>
<proteinExistence type="inferred from homology"/>
<dbReference type="InterPro" id="IPR007627">
    <property type="entry name" value="RNA_pol_sigma70_r2"/>
</dbReference>
<dbReference type="PROSITE" id="PS50943">
    <property type="entry name" value="HTH_CROC1"/>
    <property type="match status" value="1"/>
</dbReference>
<evidence type="ECO:0000256" key="2">
    <source>
        <dbReference type="ARBA" id="ARBA00022969"/>
    </source>
</evidence>
<dbReference type="GO" id="GO:0006352">
    <property type="term" value="P:DNA-templated transcription initiation"/>
    <property type="evidence" value="ECO:0007669"/>
    <property type="project" value="InterPro"/>
</dbReference>
<dbReference type="InterPro" id="IPR001387">
    <property type="entry name" value="Cro/C1-type_HTH"/>
</dbReference>
<gene>
    <name evidence="9" type="primary">sigK</name>
    <name evidence="9" type="ORF">H8730_00520</name>
</gene>
<dbReference type="Gene3D" id="1.20.120.1810">
    <property type="match status" value="1"/>
</dbReference>
<evidence type="ECO:0000256" key="1">
    <source>
        <dbReference type="ARBA" id="ARBA00007788"/>
    </source>
</evidence>
<dbReference type="Pfam" id="PF04542">
    <property type="entry name" value="Sigma70_r2"/>
    <property type="match status" value="1"/>
</dbReference>
<dbReference type="EMBL" id="JACRSQ010000001">
    <property type="protein sequence ID" value="MBC8542034.1"/>
    <property type="molecule type" value="Genomic_DNA"/>
</dbReference>
<comment type="function">
    <text evidence="7">Sigma factors are initiation factors that promote the attachment of RNA polymerase to specific initiation sites and are then released.</text>
</comment>
<keyword evidence="10" id="KW-1185">Reference proteome</keyword>
<sequence>MWIFLLFQVTFLACYLAGTSTFQKPLSPEEEEYYLKRYKEGDKKARTILIERNMRLVAHIVRKYSASAGRWETDDLISVGAIGLIKGIETFDPDKKAKLSTYLAKCVENELLMLLRSDKKTKQEVSLQDPIGQDKEGNTITLIDVLEDSDDTIMERVDYKMSQGKLYQAVNKVLTGREREVIIMRYGLAGKTPMTQREVAKVLDISRSYVSRIEKKAIQKLSREMTGQVIEWVDEEL</sequence>
<evidence type="ECO:0000256" key="7">
    <source>
        <dbReference type="RuleBase" id="RU362124"/>
    </source>
</evidence>
<reference evidence="9" key="1">
    <citation type="submission" date="2020-08" db="EMBL/GenBank/DDBJ databases">
        <title>Genome public.</title>
        <authorList>
            <person name="Liu C."/>
            <person name="Sun Q."/>
        </authorList>
    </citation>
    <scope>NUCLEOTIDE SEQUENCE</scope>
    <source>
        <strain evidence="9">NSJ-32</strain>
    </source>
</reference>
<dbReference type="SUPFAM" id="SSF88659">
    <property type="entry name" value="Sigma3 and sigma4 domains of RNA polymerase sigma factors"/>
    <property type="match status" value="1"/>
</dbReference>
<dbReference type="InterPro" id="IPR013325">
    <property type="entry name" value="RNA_pol_sigma_r2"/>
</dbReference>
<comment type="similarity">
    <text evidence="1 7">Belongs to the sigma-70 factor family.</text>
</comment>
<evidence type="ECO:0000259" key="8">
    <source>
        <dbReference type="PROSITE" id="PS50943"/>
    </source>
</evidence>
<accession>A0A926DQM3</accession>
<name>A0A926DQM3_9FIRM</name>
<evidence type="ECO:0000256" key="4">
    <source>
        <dbReference type="ARBA" id="ARBA00023082"/>
    </source>
</evidence>
<evidence type="ECO:0000313" key="10">
    <source>
        <dbReference type="Proteomes" id="UP000657006"/>
    </source>
</evidence>
<dbReference type="PANTHER" id="PTHR30376:SF3">
    <property type="entry name" value="RNA POLYMERASE SIGMA FACTOR RPOH"/>
    <property type="match status" value="1"/>
</dbReference>
<evidence type="ECO:0000256" key="5">
    <source>
        <dbReference type="ARBA" id="ARBA00023125"/>
    </source>
</evidence>
<organism evidence="9 10">
    <name type="scientific">Bianquea renquensis</name>
    <dbReference type="NCBI Taxonomy" id="2763661"/>
    <lineage>
        <taxon>Bacteria</taxon>
        <taxon>Bacillati</taxon>
        <taxon>Bacillota</taxon>
        <taxon>Clostridia</taxon>
        <taxon>Eubacteriales</taxon>
        <taxon>Bianqueaceae</taxon>
        <taxon>Bianquea</taxon>
    </lineage>
</organism>
<dbReference type="InterPro" id="IPR014209">
    <property type="entry name" value="RNA_pol_sigma-K"/>
</dbReference>
<dbReference type="GO" id="GO:0030435">
    <property type="term" value="P:sporulation resulting in formation of a cellular spore"/>
    <property type="evidence" value="ECO:0007669"/>
    <property type="project" value="UniProtKB-KW"/>
</dbReference>
<dbReference type="PROSITE" id="PS00716">
    <property type="entry name" value="SIGMA70_2"/>
    <property type="match status" value="1"/>
</dbReference>
<keyword evidence="2" id="KW-0749">Sporulation</keyword>
<dbReference type="InterPro" id="IPR000943">
    <property type="entry name" value="RNA_pol_sigma70"/>
</dbReference>
<dbReference type="PIRSF" id="PIRSF000770">
    <property type="entry name" value="RNA_pol_sigma-SigE/K"/>
    <property type="match status" value="1"/>
</dbReference>
<dbReference type="GO" id="GO:0016987">
    <property type="term" value="F:sigma factor activity"/>
    <property type="evidence" value="ECO:0007669"/>
    <property type="project" value="UniProtKB-KW"/>
</dbReference>
<dbReference type="InterPro" id="IPR036388">
    <property type="entry name" value="WH-like_DNA-bd_sf"/>
</dbReference>
<dbReference type="NCBIfam" id="NF004471">
    <property type="entry name" value="PRK05803.1"/>
    <property type="match status" value="1"/>
</dbReference>
<keyword evidence="6 7" id="KW-0804">Transcription</keyword>
<dbReference type="NCBIfam" id="TIGR02937">
    <property type="entry name" value="sigma70-ECF"/>
    <property type="match status" value="1"/>
</dbReference>
<dbReference type="SUPFAM" id="SSF88946">
    <property type="entry name" value="Sigma2 domain of RNA polymerase sigma factors"/>
    <property type="match status" value="1"/>
</dbReference>
<protein>
    <recommendedName>
        <fullName evidence="7">RNA polymerase sigma factor</fullName>
    </recommendedName>
</protein>
<dbReference type="PANTHER" id="PTHR30376">
    <property type="entry name" value="SIGMA FACTOR RPOH HEAT SHOCK RELATED"/>
    <property type="match status" value="1"/>
</dbReference>
<dbReference type="InterPro" id="IPR050813">
    <property type="entry name" value="Sigma-70_Factor"/>
</dbReference>
<evidence type="ECO:0000256" key="6">
    <source>
        <dbReference type="ARBA" id="ARBA00023163"/>
    </source>
</evidence>
<dbReference type="InterPro" id="IPR014284">
    <property type="entry name" value="RNA_pol_sigma-70_dom"/>
</dbReference>